<dbReference type="AlphaFoldDB" id="X1QLP6"/>
<proteinExistence type="predicted"/>
<keyword evidence="1" id="KW-0472">Membrane</keyword>
<gene>
    <name evidence="2" type="ORF">S06H3_46859</name>
</gene>
<accession>X1QLP6</accession>
<sequence>PYVTTELRRIAILAGIMLAILVVVYLVIP</sequence>
<name>X1QLP6_9ZZZZ</name>
<keyword evidence="1" id="KW-1133">Transmembrane helix</keyword>
<reference evidence="2" key="1">
    <citation type="journal article" date="2014" name="Front. Microbiol.">
        <title>High frequency of phylogenetically diverse reductive dehalogenase-homologous genes in deep subseafloor sedimentary metagenomes.</title>
        <authorList>
            <person name="Kawai M."/>
            <person name="Futagami T."/>
            <person name="Toyoda A."/>
            <person name="Takaki Y."/>
            <person name="Nishi S."/>
            <person name="Hori S."/>
            <person name="Arai W."/>
            <person name="Tsubouchi T."/>
            <person name="Morono Y."/>
            <person name="Uchiyama I."/>
            <person name="Ito T."/>
            <person name="Fujiyama A."/>
            <person name="Inagaki F."/>
            <person name="Takami H."/>
        </authorList>
    </citation>
    <scope>NUCLEOTIDE SEQUENCE</scope>
    <source>
        <strain evidence="2">Expedition CK06-06</strain>
    </source>
</reference>
<keyword evidence="1" id="KW-0812">Transmembrane</keyword>
<comment type="caution">
    <text evidence="2">The sequence shown here is derived from an EMBL/GenBank/DDBJ whole genome shotgun (WGS) entry which is preliminary data.</text>
</comment>
<feature type="non-terminal residue" evidence="2">
    <location>
        <position position="1"/>
    </location>
</feature>
<evidence type="ECO:0000313" key="2">
    <source>
        <dbReference type="EMBL" id="GAI44194.1"/>
    </source>
</evidence>
<feature type="transmembrane region" description="Helical" evidence="1">
    <location>
        <begin position="7"/>
        <end position="28"/>
    </location>
</feature>
<protein>
    <submittedName>
        <fullName evidence="2">Uncharacterized protein</fullName>
    </submittedName>
</protein>
<organism evidence="2">
    <name type="scientific">marine sediment metagenome</name>
    <dbReference type="NCBI Taxonomy" id="412755"/>
    <lineage>
        <taxon>unclassified sequences</taxon>
        <taxon>metagenomes</taxon>
        <taxon>ecological metagenomes</taxon>
    </lineage>
</organism>
<evidence type="ECO:0000256" key="1">
    <source>
        <dbReference type="SAM" id="Phobius"/>
    </source>
</evidence>
<dbReference type="EMBL" id="BARV01029377">
    <property type="protein sequence ID" value="GAI44194.1"/>
    <property type="molecule type" value="Genomic_DNA"/>
</dbReference>